<evidence type="ECO:0000313" key="2">
    <source>
        <dbReference type="EMBL" id="KAH6645132.1"/>
    </source>
</evidence>
<dbReference type="InterPro" id="IPR025714">
    <property type="entry name" value="Methyltranfer_dom"/>
</dbReference>
<dbReference type="GeneID" id="70134140"/>
<dbReference type="CDD" id="cd02440">
    <property type="entry name" value="AdoMet_MTases"/>
    <property type="match status" value="1"/>
</dbReference>
<organism evidence="2 3">
    <name type="scientific">Truncatella angustata</name>
    <dbReference type="NCBI Taxonomy" id="152316"/>
    <lineage>
        <taxon>Eukaryota</taxon>
        <taxon>Fungi</taxon>
        <taxon>Dikarya</taxon>
        <taxon>Ascomycota</taxon>
        <taxon>Pezizomycotina</taxon>
        <taxon>Sordariomycetes</taxon>
        <taxon>Xylariomycetidae</taxon>
        <taxon>Amphisphaeriales</taxon>
        <taxon>Sporocadaceae</taxon>
        <taxon>Truncatella</taxon>
    </lineage>
</organism>
<dbReference type="InterPro" id="IPR029063">
    <property type="entry name" value="SAM-dependent_MTases_sf"/>
</dbReference>
<sequence>MDTQRIQKLWDIASEEWDELKKIEHIIRSQESVEDVLAVLRHAELDQDAEIVAFVTLRRLSTVNHNETKEQNRQDHELQRVQFWDSYWNGYTYLAMEDIEPNAMGRDFVGWTSMYDGSELNKVEMNEWLDETITAILDGGTGLHVLEIGTGSGMILFNLINDAHSYVGLEMSQTAVEFIDKTTRSRPSWVHRIHMYKATAADLGSLKLPTSPDVVVVNSVAQYFPSQEYLLQVVESVLQLGTVRTLFFGDIRSYALYKEFSVSKVLYSAGQKVNKRLLREKIAEIAQQELELLVDPAFFTCLPHRFPDLVDHVEIIPKRMRATNELSCYRYAAVLHLRCPNQTTHRQDIHNIRNDEWIDFSQQGLDHKDLLQRLETSPRVLAVSNITYSKTNFERNVVDSLEDYEQSTTLEGDNWLSSIRERAQNQPSLSALDLQEIAKQAGYRVEISWARQNSQRGGLDAIFHKYSVNRRGRVLFQFPSDHEGRESHSLTNQPLLQQVKHMVEEQLNETLESQLPAHAIPEKIIIVDKLPINDGRWDLKL</sequence>
<dbReference type="Pfam" id="PF13847">
    <property type="entry name" value="Methyltransf_31"/>
    <property type="match status" value="1"/>
</dbReference>
<dbReference type="OrthoDB" id="416786at2759"/>
<dbReference type="Gene3D" id="3.40.50.150">
    <property type="entry name" value="Vaccinia Virus protein VP39"/>
    <property type="match status" value="1"/>
</dbReference>
<dbReference type="Proteomes" id="UP000758603">
    <property type="component" value="Unassembled WGS sequence"/>
</dbReference>
<dbReference type="SUPFAM" id="SSF56801">
    <property type="entry name" value="Acetyl-CoA synthetase-like"/>
    <property type="match status" value="1"/>
</dbReference>
<accession>A0A9P8RFX4</accession>
<keyword evidence="3" id="KW-1185">Reference proteome</keyword>
<dbReference type="EMBL" id="JAGPXC010000012">
    <property type="protein sequence ID" value="KAH6645132.1"/>
    <property type="molecule type" value="Genomic_DNA"/>
</dbReference>
<comment type="caution">
    <text evidence="2">The sequence shown here is derived from an EMBL/GenBank/DDBJ whole genome shotgun (WGS) entry which is preliminary data.</text>
</comment>
<dbReference type="SUPFAM" id="SSF53335">
    <property type="entry name" value="S-adenosyl-L-methionine-dependent methyltransferases"/>
    <property type="match status" value="1"/>
</dbReference>
<evidence type="ECO:0000259" key="1">
    <source>
        <dbReference type="Pfam" id="PF13847"/>
    </source>
</evidence>
<dbReference type="AlphaFoldDB" id="A0A9P8RFX4"/>
<gene>
    <name evidence="2" type="ORF">BKA67DRAFT_596032</name>
</gene>
<protein>
    <recommendedName>
        <fullName evidence="1">Methyltransferase domain-containing protein</fullName>
    </recommendedName>
</protein>
<evidence type="ECO:0000313" key="3">
    <source>
        <dbReference type="Proteomes" id="UP000758603"/>
    </source>
</evidence>
<name>A0A9P8RFX4_9PEZI</name>
<reference evidence="2" key="1">
    <citation type="journal article" date="2021" name="Nat. Commun.">
        <title>Genetic determinants of endophytism in the Arabidopsis root mycobiome.</title>
        <authorList>
            <person name="Mesny F."/>
            <person name="Miyauchi S."/>
            <person name="Thiergart T."/>
            <person name="Pickel B."/>
            <person name="Atanasova L."/>
            <person name="Karlsson M."/>
            <person name="Huettel B."/>
            <person name="Barry K.W."/>
            <person name="Haridas S."/>
            <person name="Chen C."/>
            <person name="Bauer D."/>
            <person name="Andreopoulos W."/>
            <person name="Pangilinan J."/>
            <person name="LaButti K."/>
            <person name="Riley R."/>
            <person name="Lipzen A."/>
            <person name="Clum A."/>
            <person name="Drula E."/>
            <person name="Henrissat B."/>
            <person name="Kohler A."/>
            <person name="Grigoriev I.V."/>
            <person name="Martin F.M."/>
            <person name="Hacquard S."/>
        </authorList>
    </citation>
    <scope>NUCLEOTIDE SEQUENCE</scope>
    <source>
        <strain evidence="2">MPI-SDFR-AT-0073</strain>
    </source>
</reference>
<feature type="domain" description="Methyltransferase" evidence="1">
    <location>
        <begin position="142"/>
        <end position="239"/>
    </location>
</feature>
<proteinExistence type="predicted"/>
<dbReference type="RefSeq" id="XP_045951646.1">
    <property type="nucleotide sequence ID" value="XM_046105249.1"/>
</dbReference>